<evidence type="ECO:0000256" key="14">
    <source>
        <dbReference type="ARBA" id="ARBA00023315"/>
    </source>
</evidence>
<name>A0A0V1M820_9BILA</name>
<dbReference type="GO" id="GO:0000724">
    <property type="term" value="P:double-strand break repair via homologous recombination"/>
    <property type="evidence" value="ECO:0007669"/>
    <property type="project" value="TreeGrafter"/>
</dbReference>
<evidence type="ECO:0000256" key="7">
    <source>
        <dbReference type="ARBA" id="ARBA00022771"/>
    </source>
</evidence>
<evidence type="ECO:0000256" key="3">
    <source>
        <dbReference type="ARBA" id="ARBA00013184"/>
    </source>
</evidence>
<keyword evidence="13" id="KW-0539">Nucleus</keyword>
<dbReference type="SUPFAM" id="SSF54160">
    <property type="entry name" value="Chromo domain-like"/>
    <property type="match status" value="1"/>
</dbReference>
<keyword evidence="8" id="KW-0862">Zinc</keyword>
<dbReference type="InterPro" id="IPR016197">
    <property type="entry name" value="Chromo-like_dom_sf"/>
</dbReference>
<dbReference type="GO" id="GO:0003682">
    <property type="term" value="F:chromatin binding"/>
    <property type="evidence" value="ECO:0007669"/>
    <property type="project" value="UniProtKB-ARBA"/>
</dbReference>
<keyword evidence="4 18" id="KW-0808">Transferase</keyword>
<dbReference type="GO" id="GO:0035267">
    <property type="term" value="C:NuA4 histone acetyltransferase complex"/>
    <property type="evidence" value="ECO:0007669"/>
    <property type="project" value="TreeGrafter"/>
</dbReference>
<feature type="region of interest" description="Disordered" evidence="16">
    <location>
        <begin position="101"/>
        <end position="151"/>
    </location>
</feature>
<dbReference type="GO" id="GO:0005634">
    <property type="term" value="C:nucleus"/>
    <property type="evidence" value="ECO:0007669"/>
    <property type="project" value="UniProtKB-SubCell"/>
</dbReference>
<dbReference type="STRING" id="268474.A0A0V1M820"/>
<dbReference type="InterPro" id="IPR000953">
    <property type="entry name" value="Chromo/chromo_shadow_dom"/>
</dbReference>
<feature type="compositionally biased region" description="Polar residues" evidence="16">
    <location>
        <begin position="116"/>
        <end position="134"/>
    </location>
</feature>
<keyword evidence="5" id="KW-0479">Metal-binding</keyword>
<feature type="active site" description="Proton donor/acceptor" evidence="15">
    <location>
        <position position="341"/>
    </location>
</feature>
<dbReference type="InterPro" id="IPR050603">
    <property type="entry name" value="MYST_HAT"/>
</dbReference>
<dbReference type="FunFam" id="2.30.30.140:FF:000013">
    <property type="entry name" value="Histone acetyltransferase"/>
    <property type="match status" value="1"/>
</dbReference>
<comment type="similarity">
    <text evidence="2">Belongs to the MYST (SAS/MOZ) family.</text>
</comment>
<dbReference type="GO" id="GO:0006355">
    <property type="term" value="P:regulation of DNA-templated transcription"/>
    <property type="evidence" value="ECO:0007669"/>
    <property type="project" value="InterPro"/>
</dbReference>
<dbReference type="GO" id="GO:0008270">
    <property type="term" value="F:zinc ion binding"/>
    <property type="evidence" value="ECO:0007669"/>
    <property type="project" value="UniProtKB-KW"/>
</dbReference>
<proteinExistence type="inferred from homology"/>
<comment type="subcellular location">
    <subcellularLocation>
        <location evidence="1">Nucleus</location>
    </subcellularLocation>
</comment>
<dbReference type="Proteomes" id="UP000054843">
    <property type="component" value="Unassembled WGS sequence"/>
</dbReference>
<evidence type="ECO:0000256" key="4">
    <source>
        <dbReference type="ARBA" id="ARBA00022679"/>
    </source>
</evidence>
<keyword evidence="14" id="KW-0012">Acyltransferase</keyword>
<keyword evidence="19" id="KW-1185">Reference proteome</keyword>
<keyword evidence="7" id="KW-0863">Zinc-finger</keyword>
<keyword evidence="11" id="KW-0804">Transcription</keyword>
<dbReference type="FunFam" id="3.40.630.30:FF:000002">
    <property type="entry name" value="Histone acetyltransferase"/>
    <property type="match status" value="1"/>
</dbReference>
<dbReference type="Pfam" id="PF11717">
    <property type="entry name" value="Tudor-knot"/>
    <property type="match status" value="1"/>
</dbReference>
<dbReference type="PANTHER" id="PTHR10615:SF219">
    <property type="entry name" value="HISTONE ACETYLTRANSFERASE KAT5"/>
    <property type="match status" value="1"/>
</dbReference>
<keyword evidence="10" id="KW-0805">Transcription regulation</keyword>
<evidence type="ECO:0000256" key="1">
    <source>
        <dbReference type="ARBA" id="ARBA00004123"/>
    </source>
</evidence>
<dbReference type="Gene3D" id="2.30.30.140">
    <property type="match status" value="1"/>
</dbReference>
<sequence>LYFHYECITFVGNYSVAILVILYLNSVYGSRTCADIMSKQVIGKRFYVQMSQQSEWHVAEILSSKVKDDQTYYYVHYVDFNRRLDEWIPVERIDFTRPVETNRSSVNSSQKEKSKANGSNKQKALQMKSETNGDAESPCVPRGSMRHSIDDNLTPKIRNVEQILLGHYRIQPWYFSPYPQELCQLPCIYLCPFCLKYVKSMDCLKRHAVCILLLINGTQKCPWRHPPGVEIYRKDKLSVFEVDGRKSKTYAENLCLLAKLFLDHKTLYYDTEPFLFYVFTEMDKFGCHIVGYFSKEKISTEHFNLACILVLPPFQRKGYGSLMIEFSYALSRIEKKTGTPEKPLSDLGMLSYRSYWDQTIAEIVVNLKAENGERPQISVMEICELTGMKKEDVIGTLQYLKAMRFYNGQHILVVSEELKNNLRRMMSKRKLTVDMSRIQWKPKDWIKRRMG</sequence>
<dbReference type="InterPro" id="IPR002717">
    <property type="entry name" value="HAT_MYST-type"/>
</dbReference>
<dbReference type="InterPro" id="IPR016181">
    <property type="entry name" value="Acyl_CoA_acyltransferase"/>
</dbReference>
<protein>
    <recommendedName>
        <fullName evidence="3">histone acetyltransferase</fullName>
        <ecNumber evidence="3">2.3.1.48</ecNumber>
    </recommendedName>
</protein>
<dbReference type="GO" id="GO:0046972">
    <property type="term" value="F:histone H4K16 acetyltransferase activity"/>
    <property type="evidence" value="ECO:0007669"/>
    <property type="project" value="TreeGrafter"/>
</dbReference>
<dbReference type="CDD" id="cd04301">
    <property type="entry name" value="NAT_SF"/>
    <property type="match status" value="1"/>
</dbReference>
<feature type="domain" description="MYST-type HAT" evidence="17">
    <location>
        <begin position="155"/>
        <end position="442"/>
    </location>
</feature>
<evidence type="ECO:0000256" key="5">
    <source>
        <dbReference type="ARBA" id="ARBA00022723"/>
    </source>
</evidence>
<evidence type="ECO:0000256" key="16">
    <source>
        <dbReference type="SAM" id="MobiDB-lite"/>
    </source>
</evidence>
<dbReference type="Gene3D" id="1.10.10.10">
    <property type="entry name" value="Winged helix-like DNA-binding domain superfamily/Winged helix DNA-binding domain"/>
    <property type="match status" value="1"/>
</dbReference>
<dbReference type="Gene3D" id="3.30.60.60">
    <property type="entry name" value="N-acetyl transferase-like"/>
    <property type="match status" value="1"/>
</dbReference>
<evidence type="ECO:0000256" key="13">
    <source>
        <dbReference type="ARBA" id="ARBA00023242"/>
    </source>
</evidence>
<dbReference type="FunFam" id="3.30.60.60:FF:000001">
    <property type="entry name" value="Histone acetyltransferase"/>
    <property type="match status" value="1"/>
</dbReference>
<dbReference type="Pfam" id="PF17772">
    <property type="entry name" value="zf-MYST"/>
    <property type="match status" value="1"/>
</dbReference>
<keyword evidence="12" id="KW-0234">DNA repair</keyword>
<evidence type="ECO:0000256" key="11">
    <source>
        <dbReference type="ARBA" id="ARBA00023163"/>
    </source>
</evidence>
<evidence type="ECO:0000256" key="6">
    <source>
        <dbReference type="ARBA" id="ARBA00022763"/>
    </source>
</evidence>
<dbReference type="InterPro" id="IPR025995">
    <property type="entry name" value="Tudor-knot"/>
</dbReference>
<dbReference type="AlphaFoldDB" id="A0A0V1M820"/>
<evidence type="ECO:0000256" key="15">
    <source>
        <dbReference type="PIRSR" id="PIRSR602717-51"/>
    </source>
</evidence>
<evidence type="ECO:0000256" key="12">
    <source>
        <dbReference type="ARBA" id="ARBA00023204"/>
    </source>
</evidence>
<dbReference type="EMBL" id="JYDO01000193">
    <property type="protein sequence ID" value="KRZ67538.1"/>
    <property type="molecule type" value="Genomic_DNA"/>
</dbReference>
<feature type="non-terminal residue" evidence="18">
    <location>
        <position position="1"/>
    </location>
</feature>
<dbReference type="Gene3D" id="3.40.630.30">
    <property type="match status" value="1"/>
</dbReference>
<keyword evidence="6" id="KW-0227">DNA damage</keyword>
<dbReference type="InterPro" id="IPR040706">
    <property type="entry name" value="Zf-MYST"/>
</dbReference>
<dbReference type="PROSITE" id="PS51726">
    <property type="entry name" value="MYST_HAT"/>
    <property type="match status" value="1"/>
</dbReference>
<evidence type="ECO:0000313" key="19">
    <source>
        <dbReference type="Proteomes" id="UP000054843"/>
    </source>
</evidence>
<evidence type="ECO:0000256" key="9">
    <source>
        <dbReference type="ARBA" id="ARBA00022990"/>
    </source>
</evidence>
<dbReference type="FunFam" id="1.10.10.10:FF:000022">
    <property type="entry name" value="Histone acetyltransferase"/>
    <property type="match status" value="1"/>
</dbReference>
<evidence type="ECO:0000256" key="2">
    <source>
        <dbReference type="ARBA" id="ARBA00010107"/>
    </source>
</evidence>
<dbReference type="OrthoDB" id="787137at2759"/>
<dbReference type="SMART" id="SM00298">
    <property type="entry name" value="CHROMO"/>
    <property type="match status" value="1"/>
</dbReference>
<organism evidence="18 19">
    <name type="scientific">Trichinella papuae</name>
    <dbReference type="NCBI Taxonomy" id="268474"/>
    <lineage>
        <taxon>Eukaryota</taxon>
        <taxon>Metazoa</taxon>
        <taxon>Ecdysozoa</taxon>
        <taxon>Nematoda</taxon>
        <taxon>Enoplea</taxon>
        <taxon>Dorylaimia</taxon>
        <taxon>Trichinellida</taxon>
        <taxon>Trichinellidae</taxon>
        <taxon>Trichinella</taxon>
    </lineage>
</organism>
<evidence type="ECO:0000256" key="10">
    <source>
        <dbReference type="ARBA" id="ARBA00023015"/>
    </source>
</evidence>
<accession>A0A0V1M820</accession>
<reference evidence="18 19" key="1">
    <citation type="submission" date="2015-01" db="EMBL/GenBank/DDBJ databases">
        <title>Evolution of Trichinella species and genotypes.</title>
        <authorList>
            <person name="Korhonen P.K."/>
            <person name="Edoardo P."/>
            <person name="Giuseppe L.R."/>
            <person name="Gasser R.B."/>
        </authorList>
    </citation>
    <scope>NUCLEOTIDE SEQUENCE [LARGE SCALE GENOMIC DNA]</scope>
    <source>
        <strain evidence="18">ISS1980</strain>
    </source>
</reference>
<comment type="caution">
    <text evidence="18">The sequence shown here is derived from an EMBL/GenBank/DDBJ whole genome shotgun (WGS) entry which is preliminary data.</text>
</comment>
<dbReference type="SUPFAM" id="SSF55729">
    <property type="entry name" value="Acyl-CoA N-acyltransferases (Nat)"/>
    <property type="match status" value="1"/>
</dbReference>
<dbReference type="Pfam" id="PF01853">
    <property type="entry name" value="MOZ_SAS"/>
    <property type="match status" value="1"/>
</dbReference>
<gene>
    <name evidence="18" type="primary">KAT5</name>
    <name evidence="18" type="ORF">T10_8338</name>
</gene>
<dbReference type="EC" id="2.3.1.48" evidence="3"/>
<evidence type="ECO:0000256" key="8">
    <source>
        <dbReference type="ARBA" id="ARBA00022833"/>
    </source>
</evidence>
<evidence type="ECO:0000313" key="18">
    <source>
        <dbReference type="EMBL" id="KRZ67538.1"/>
    </source>
</evidence>
<keyword evidence="9" id="KW-0007">Acetylation</keyword>
<evidence type="ECO:0000259" key="17">
    <source>
        <dbReference type="PROSITE" id="PS51726"/>
    </source>
</evidence>
<dbReference type="PANTHER" id="PTHR10615">
    <property type="entry name" value="HISTONE ACETYLTRANSFERASE"/>
    <property type="match status" value="1"/>
</dbReference>
<dbReference type="InterPro" id="IPR036388">
    <property type="entry name" value="WH-like_DNA-bd_sf"/>
</dbReference>